<dbReference type="AlphaFoldDB" id="R2R5V4"/>
<proteinExistence type="predicted"/>
<protein>
    <recommendedName>
        <fullName evidence="6">DUF2922 family protein</fullName>
    </recommendedName>
</protein>
<dbReference type="Proteomes" id="UP000013783">
    <property type="component" value="Unassembled WGS sequence"/>
</dbReference>
<evidence type="ECO:0000313" key="2">
    <source>
        <dbReference type="EMBL" id="EOH78960.1"/>
    </source>
</evidence>
<dbReference type="PATRIC" id="fig|1158601.3.peg.1573"/>
<keyword evidence="5" id="KW-1185">Reference proteome</keyword>
<dbReference type="EMBL" id="ASWA01000004">
    <property type="protein sequence ID" value="EOT64615.1"/>
    <property type="molecule type" value="Genomic_DNA"/>
</dbReference>
<evidence type="ECO:0000256" key="1">
    <source>
        <dbReference type="SAM" id="MobiDB-lite"/>
    </source>
</evidence>
<evidence type="ECO:0000313" key="4">
    <source>
        <dbReference type="Proteomes" id="UP000013783"/>
    </source>
</evidence>
<sequence length="219" mass="25198">MTTLKAEFEKSNGKIHYLQLKNFDLTKTGEEIKASLTKLTKLNLFEKNGVGLFKKVRHATLIKTIETIIFDDRIDAHVELTDSSLSNTESHVQIEETVSVVEEPRQAIREQEEVQMAHDFVVLEEKPEPDVLIQTIELPEQVNPRELTQSDALSIVVSCMPNDYTLGNIQIEDNELPTRLILTERLKKSETQDMEIAQAPPDVPKKKRKRLLDRIRKRE</sequence>
<organism evidence="2 4">
    <name type="scientific">Enterococcus malodoratus ATCC 43197</name>
    <dbReference type="NCBI Taxonomy" id="1158601"/>
    <lineage>
        <taxon>Bacteria</taxon>
        <taxon>Bacillati</taxon>
        <taxon>Bacillota</taxon>
        <taxon>Bacilli</taxon>
        <taxon>Lactobacillales</taxon>
        <taxon>Enterococcaceae</taxon>
        <taxon>Enterococcus</taxon>
    </lineage>
</organism>
<dbReference type="Proteomes" id="UP000014148">
    <property type="component" value="Unassembled WGS sequence"/>
</dbReference>
<dbReference type="EMBL" id="AJAK01000011">
    <property type="protein sequence ID" value="EOH78960.1"/>
    <property type="molecule type" value="Genomic_DNA"/>
</dbReference>
<gene>
    <name evidence="3" type="ORF">I585_03816</name>
    <name evidence="2" type="ORF">UAI_01605</name>
</gene>
<evidence type="ECO:0000313" key="5">
    <source>
        <dbReference type="Proteomes" id="UP000014148"/>
    </source>
</evidence>
<dbReference type="Pfam" id="PF11148">
    <property type="entry name" value="DUF2922"/>
    <property type="match status" value="1"/>
</dbReference>
<dbReference type="RefSeq" id="WP_010740451.1">
    <property type="nucleotide sequence ID" value="NZ_KB946250.1"/>
</dbReference>
<name>R2R5V4_9ENTE</name>
<evidence type="ECO:0000313" key="3">
    <source>
        <dbReference type="EMBL" id="EOT64615.1"/>
    </source>
</evidence>
<comment type="caution">
    <text evidence="2">The sequence shown here is derived from an EMBL/GenBank/DDBJ whole genome shotgun (WGS) entry which is preliminary data.</text>
</comment>
<dbReference type="OrthoDB" id="2195168at2"/>
<reference evidence="2 4" key="1">
    <citation type="submission" date="2013-02" db="EMBL/GenBank/DDBJ databases">
        <title>The Genome Sequence of Enterococcus malodoratus ATCC_43197.</title>
        <authorList>
            <consortium name="The Broad Institute Genome Sequencing Platform"/>
            <consortium name="The Broad Institute Genome Sequencing Center for Infectious Disease"/>
            <person name="Earl A.M."/>
            <person name="Gilmore M.S."/>
            <person name="Lebreton F."/>
            <person name="Walker B."/>
            <person name="Young S.K."/>
            <person name="Zeng Q."/>
            <person name="Gargeya S."/>
            <person name="Fitzgerald M."/>
            <person name="Haas B."/>
            <person name="Abouelleil A."/>
            <person name="Alvarado L."/>
            <person name="Arachchi H.M."/>
            <person name="Berlin A.M."/>
            <person name="Chapman S.B."/>
            <person name="Dewar J."/>
            <person name="Goldberg J."/>
            <person name="Griggs A."/>
            <person name="Gujja S."/>
            <person name="Hansen M."/>
            <person name="Howarth C."/>
            <person name="Imamovic A."/>
            <person name="Larimer J."/>
            <person name="McCowan C."/>
            <person name="Murphy C."/>
            <person name="Neiman D."/>
            <person name="Pearson M."/>
            <person name="Priest M."/>
            <person name="Roberts A."/>
            <person name="Saif S."/>
            <person name="Shea T."/>
            <person name="Sisk P."/>
            <person name="Sykes S."/>
            <person name="Wortman J."/>
            <person name="Nusbaum C."/>
            <person name="Birren B."/>
        </authorList>
    </citation>
    <scope>NUCLEOTIDE SEQUENCE [LARGE SCALE GENOMIC DNA]</scope>
    <source>
        <strain evidence="2 4">ATCC 43197</strain>
    </source>
</reference>
<reference evidence="3 5" key="2">
    <citation type="submission" date="2013-03" db="EMBL/GenBank/DDBJ databases">
        <title>The Genome Sequence of Enterococcus malodoratus ATCC_43197 (PacBio/Illumina hybrid assembly).</title>
        <authorList>
            <consortium name="The Broad Institute Genomics Platform"/>
            <consortium name="The Broad Institute Genome Sequencing Center for Infectious Disease"/>
            <person name="Earl A."/>
            <person name="Russ C."/>
            <person name="Gilmore M."/>
            <person name="Surin D."/>
            <person name="Walker B."/>
            <person name="Young S."/>
            <person name="Zeng Q."/>
            <person name="Gargeya S."/>
            <person name="Fitzgerald M."/>
            <person name="Haas B."/>
            <person name="Abouelleil A."/>
            <person name="Allen A.W."/>
            <person name="Alvarado L."/>
            <person name="Arachchi H.M."/>
            <person name="Berlin A.M."/>
            <person name="Chapman S.B."/>
            <person name="Gainer-Dewar J."/>
            <person name="Goldberg J."/>
            <person name="Griggs A."/>
            <person name="Gujja S."/>
            <person name="Hansen M."/>
            <person name="Howarth C."/>
            <person name="Imamovic A."/>
            <person name="Ireland A."/>
            <person name="Larimer J."/>
            <person name="McCowan C."/>
            <person name="Murphy C."/>
            <person name="Pearson M."/>
            <person name="Poon T.W."/>
            <person name="Priest M."/>
            <person name="Roberts A."/>
            <person name="Saif S."/>
            <person name="Shea T."/>
            <person name="Sisk P."/>
            <person name="Sykes S."/>
            <person name="Wortman J."/>
            <person name="Nusbaum C."/>
            <person name="Birren B."/>
        </authorList>
    </citation>
    <scope>NUCLEOTIDE SEQUENCE [LARGE SCALE GENOMIC DNA]</scope>
    <source>
        <strain evidence="3 5">ATCC 43197</strain>
    </source>
</reference>
<evidence type="ECO:0008006" key="6">
    <source>
        <dbReference type="Google" id="ProtNLM"/>
    </source>
</evidence>
<feature type="region of interest" description="Disordered" evidence="1">
    <location>
        <begin position="191"/>
        <end position="219"/>
    </location>
</feature>
<accession>R2R5V4</accession>
<dbReference type="eggNOG" id="ENOG5032KJ4">
    <property type="taxonomic scope" value="Bacteria"/>
</dbReference>
<dbReference type="InterPro" id="IPR021321">
    <property type="entry name" value="DUF2922"/>
</dbReference>